<evidence type="ECO:0000256" key="3">
    <source>
        <dbReference type="RuleBase" id="RU367104"/>
    </source>
</evidence>
<evidence type="ECO:0000313" key="7">
    <source>
        <dbReference type="Proteomes" id="UP001178507"/>
    </source>
</evidence>
<feature type="compositionally biased region" description="Polar residues" evidence="4">
    <location>
        <begin position="32"/>
        <end position="58"/>
    </location>
</feature>
<dbReference type="PANTHER" id="PTHR13312">
    <property type="entry name" value="HIV-INDUCED PROTEIN-7-LIKE PROTEASE"/>
    <property type="match status" value="1"/>
</dbReference>
<keyword evidence="3" id="KW-0788">Thiol protease</keyword>
<dbReference type="GO" id="GO:0036503">
    <property type="term" value="P:ERAD pathway"/>
    <property type="evidence" value="ECO:0007669"/>
    <property type="project" value="TreeGrafter"/>
</dbReference>
<keyword evidence="3" id="KW-0963">Cytoplasm</keyword>
<reference evidence="6" key="1">
    <citation type="submission" date="2023-08" db="EMBL/GenBank/DDBJ databases">
        <authorList>
            <person name="Chen Y."/>
            <person name="Shah S."/>
            <person name="Dougan E. K."/>
            <person name="Thang M."/>
            <person name="Chan C."/>
        </authorList>
    </citation>
    <scope>NUCLEOTIDE SEQUENCE</scope>
</reference>
<feature type="compositionally biased region" description="Basic and acidic residues" evidence="4">
    <location>
        <begin position="134"/>
        <end position="152"/>
    </location>
</feature>
<gene>
    <name evidence="6" type="ORF">EVOR1521_LOCUS22446</name>
</gene>
<evidence type="ECO:0000259" key="5">
    <source>
        <dbReference type="PROSITE" id="PS50802"/>
    </source>
</evidence>
<comment type="subcellular location">
    <subcellularLocation>
        <location evidence="3">Cytoplasm</location>
    </subcellularLocation>
</comment>
<evidence type="ECO:0000256" key="2">
    <source>
        <dbReference type="ARBA" id="ARBA00022801"/>
    </source>
</evidence>
<protein>
    <recommendedName>
        <fullName evidence="3">Ubiquitin thioesterase OTU</fullName>
        <ecNumber evidence="3">3.4.19.12</ecNumber>
    </recommendedName>
</protein>
<keyword evidence="3" id="KW-0833">Ubl conjugation pathway</keyword>
<feature type="domain" description="OTU" evidence="5">
    <location>
        <begin position="183"/>
        <end position="317"/>
    </location>
</feature>
<feature type="region of interest" description="Disordered" evidence="4">
    <location>
        <begin position="1"/>
        <end position="152"/>
    </location>
</feature>
<keyword evidence="2 3" id="KW-0378">Hydrolase</keyword>
<comment type="catalytic activity">
    <reaction evidence="1 3">
        <text>Thiol-dependent hydrolysis of ester, thioester, amide, peptide and isopeptide bonds formed by the C-terminal Gly of ubiquitin (a 76-residue protein attached to proteins as an intracellular targeting signal).</text>
        <dbReference type="EC" id="3.4.19.12"/>
    </reaction>
</comment>
<dbReference type="Gene3D" id="3.90.70.80">
    <property type="match status" value="1"/>
</dbReference>
<evidence type="ECO:0000256" key="1">
    <source>
        <dbReference type="ARBA" id="ARBA00000707"/>
    </source>
</evidence>
<dbReference type="EMBL" id="CAUJNA010003309">
    <property type="protein sequence ID" value="CAJ1398747.1"/>
    <property type="molecule type" value="Genomic_DNA"/>
</dbReference>
<comment type="function">
    <text evidence="3">Hydrolase that can remove conjugated ubiquitin from proteins and may therefore play an important regulatory role at the level of protein turnover by preventing degradation.</text>
</comment>
<dbReference type="PROSITE" id="PS50802">
    <property type="entry name" value="OTU"/>
    <property type="match status" value="1"/>
</dbReference>
<accession>A0AA36J356</accession>
<dbReference type="EC" id="3.4.19.12" evidence="3"/>
<proteinExistence type="predicted"/>
<dbReference type="SUPFAM" id="SSF54001">
    <property type="entry name" value="Cysteine proteinases"/>
    <property type="match status" value="1"/>
</dbReference>
<dbReference type="AlphaFoldDB" id="A0AA36J356"/>
<name>A0AA36J356_9DINO</name>
<sequence>MAAMASRSLPLEAPRNRMGSSLARPAGPFARTPNSTILASGGATVTNPQSIHASNRSHGSVPPGRRSSEQRPTTPSGTGRRDEPRSSTSGTFDGFRSADASTRSRSVAGSKGSRYATATREGLNSGGSSGSTCDKCDGKHPTERCPHFQKDREKHKDAWVNYGCKSNPHQMGGSGGNFVLRSARVIPQPGDGNCLYHSMSYGLRNCTAASLRRELADFLRHNPSLQIAGDSLEEWVRWDSNSAVNEYTRRQAVTGWGGGIEMACCSHLKNVNIHVYESMGRLSSEFKRISCFDAPNAERTIHVLYQGGLHYDALQPL</sequence>
<dbReference type="PANTHER" id="PTHR13312:SF0">
    <property type="entry name" value="UBIQUITIN THIOESTERASE OTU1"/>
    <property type="match status" value="1"/>
</dbReference>
<dbReference type="GO" id="GO:0016579">
    <property type="term" value="P:protein deubiquitination"/>
    <property type="evidence" value="ECO:0007669"/>
    <property type="project" value="TreeGrafter"/>
</dbReference>
<dbReference type="CDD" id="cd22744">
    <property type="entry name" value="OTU"/>
    <property type="match status" value="1"/>
</dbReference>
<organism evidence="6 7">
    <name type="scientific">Effrenium voratum</name>
    <dbReference type="NCBI Taxonomy" id="2562239"/>
    <lineage>
        <taxon>Eukaryota</taxon>
        <taxon>Sar</taxon>
        <taxon>Alveolata</taxon>
        <taxon>Dinophyceae</taxon>
        <taxon>Suessiales</taxon>
        <taxon>Symbiodiniaceae</taxon>
        <taxon>Effrenium</taxon>
    </lineage>
</organism>
<evidence type="ECO:0000256" key="4">
    <source>
        <dbReference type="SAM" id="MobiDB-lite"/>
    </source>
</evidence>
<dbReference type="GO" id="GO:0005634">
    <property type="term" value="C:nucleus"/>
    <property type="evidence" value="ECO:0007669"/>
    <property type="project" value="TreeGrafter"/>
</dbReference>
<dbReference type="GO" id="GO:0004843">
    <property type="term" value="F:cysteine-type deubiquitinase activity"/>
    <property type="evidence" value="ECO:0007669"/>
    <property type="project" value="UniProtKB-UniRule"/>
</dbReference>
<dbReference type="Pfam" id="PF02338">
    <property type="entry name" value="OTU"/>
    <property type="match status" value="1"/>
</dbReference>
<dbReference type="GO" id="GO:0030968">
    <property type="term" value="P:endoplasmic reticulum unfolded protein response"/>
    <property type="evidence" value="ECO:0007669"/>
    <property type="project" value="TreeGrafter"/>
</dbReference>
<keyword evidence="7" id="KW-1185">Reference proteome</keyword>
<comment type="caution">
    <text evidence="6">The sequence shown here is derived from an EMBL/GenBank/DDBJ whole genome shotgun (WGS) entry which is preliminary data.</text>
</comment>
<evidence type="ECO:0000313" key="6">
    <source>
        <dbReference type="EMBL" id="CAJ1398747.1"/>
    </source>
</evidence>
<dbReference type="GO" id="GO:0005829">
    <property type="term" value="C:cytosol"/>
    <property type="evidence" value="ECO:0007669"/>
    <property type="project" value="TreeGrafter"/>
</dbReference>
<dbReference type="Proteomes" id="UP001178507">
    <property type="component" value="Unassembled WGS sequence"/>
</dbReference>
<dbReference type="InterPro" id="IPR003323">
    <property type="entry name" value="OTU_dom"/>
</dbReference>
<dbReference type="InterPro" id="IPR038765">
    <property type="entry name" value="Papain-like_cys_pep_sf"/>
</dbReference>
<keyword evidence="3" id="KW-0645">Protease</keyword>